<comment type="subcellular location">
    <subcellularLocation>
        <location evidence="11">Endoplasmic reticulum membrane</location>
        <topology evidence="11">Single-pass membrane protein</topology>
    </subcellularLocation>
    <subcellularLocation>
        <location evidence="1">Endoplasmic reticulum membrane</location>
        <topology evidence="1">Single-pass type III membrane protein</topology>
    </subcellularLocation>
</comment>
<dbReference type="Pfam" id="PF08320">
    <property type="entry name" value="PIG-X"/>
    <property type="match status" value="1"/>
</dbReference>
<dbReference type="STRING" id="336963.C4JNQ7"/>
<dbReference type="InterPro" id="IPR042322">
    <property type="entry name" value="Pbn1"/>
</dbReference>
<dbReference type="eggNOG" id="ENOG502QS8N">
    <property type="taxonomic scope" value="Eukaryota"/>
</dbReference>
<feature type="transmembrane region" description="Helical" evidence="11">
    <location>
        <begin position="352"/>
        <end position="373"/>
    </location>
</feature>
<dbReference type="RefSeq" id="XP_002544860.1">
    <property type="nucleotide sequence ID" value="XM_002544814.1"/>
</dbReference>
<dbReference type="PANTHER" id="PTHR28533:SF1">
    <property type="entry name" value="PROTEIN PBN1"/>
    <property type="match status" value="1"/>
</dbReference>
<dbReference type="SMART" id="SM00780">
    <property type="entry name" value="PIG-X"/>
    <property type="match status" value="1"/>
</dbReference>
<dbReference type="GeneID" id="8438363"/>
<reference evidence="13" key="1">
    <citation type="journal article" date="2009" name="Genome Res.">
        <title>Comparative genomic analyses of the human fungal pathogens Coccidioides and their relatives.</title>
        <authorList>
            <person name="Sharpton T.J."/>
            <person name="Stajich J.E."/>
            <person name="Rounsley S.D."/>
            <person name="Gardner M.J."/>
            <person name="Wortman J.R."/>
            <person name="Jordar V.S."/>
            <person name="Maiti R."/>
            <person name="Kodira C.D."/>
            <person name="Neafsey D.E."/>
            <person name="Zeng Q."/>
            <person name="Hung C.-Y."/>
            <person name="McMahan C."/>
            <person name="Muszewska A."/>
            <person name="Grynberg M."/>
            <person name="Mandel M.A."/>
            <person name="Kellner E.M."/>
            <person name="Barker B.M."/>
            <person name="Galgiani J.N."/>
            <person name="Orbach M.J."/>
            <person name="Kirkland T.N."/>
            <person name="Cole G.T."/>
            <person name="Henn M.R."/>
            <person name="Birren B.W."/>
            <person name="Taylor J.W."/>
        </authorList>
    </citation>
    <scope>NUCLEOTIDE SEQUENCE [LARGE SCALE GENOMIC DNA]</scope>
    <source>
        <strain evidence="13">UAMH 1704</strain>
    </source>
</reference>
<evidence type="ECO:0000256" key="4">
    <source>
        <dbReference type="ARBA" id="ARBA00020410"/>
    </source>
</evidence>
<evidence type="ECO:0000256" key="6">
    <source>
        <dbReference type="ARBA" id="ARBA00022692"/>
    </source>
</evidence>
<keyword evidence="8 11" id="KW-1133">Transmembrane helix</keyword>
<keyword evidence="7 11" id="KW-0256">Endoplasmic reticulum</keyword>
<evidence type="ECO:0000256" key="7">
    <source>
        <dbReference type="ARBA" id="ARBA00022824"/>
    </source>
</evidence>
<evidence type="ECO:0000256" key="8">
    <source>
        <dbReference type="ARBA" id="ARBA00022989"/>
    </source>
</evidence>
<dbReference type="EMBL" id="CH476616">
    <property type="protein sequence ID" value="EEP79531.1"/>
    <property type="molecule type" value="Genomic_DNA"/>
</dbReference>
<evidence type="ECO:0000256" key="5">
    <source>
        <dbReference type="ARBA" id="ARBA00022502"/>
    </source>
</evidence>
<comment type="function">
    <text evidence="11">Required for proper folding and/or the stability of a subset of proteins in the endoplasmic reticulum. Component of glycosylphosphatidylinositol-mannosyltransferase 1 which transfers the first of the 4 mannoses in the GPI-anchor precursors during GPI-anchor biosynthesis. Probably acts by stabilizing the mannosyltransferase GPI14.</text>
</comment>
<dbReference type="GO" id="GO:0000030">
    <property type="term" value="F:mannosyltransferase activity"/>
    <property type="evidence" value="ECO:0007669"/>
    <property type="project" value="TreeGrafter"/>
</dbReference>
<dbReference type="OrthoDB" id="5546453at2759"/>
<proteinExistence type="inferred from homology"/>
<dbReference type="Proteomes" id="UP000002058">
    <property type="component" value="Unassembled WGS sequence"/>
</dbReference>
<gene>
    <name evidence="12" type="ORF">UREG_04377</name>
</gene>
<dbReference type="InParanoid" id="C4JNQ7"/>
<protein>
    <recommendedName>
        <fullName evidence="4 11">Protein PBN1</fullName>
    </recommendedName>
</protein>
<evidence type="ECO:0000256" key="9">
    <source>
        <dbReference type="ARBA" id="ARBA00023136"/>
    </source>
</evidence>
<dbReference type="InterPro" id="IPR013233">
    <property type="entry name" value="PIG-X/PBN1"/>
</dbReference>
<evidence type="ECO:0000256" key="11">
    <source>
        <dbReference type="RuleBase" id="RU366056"/>
    </source>
</evidence>
<evidence type="ECO:0000313" key="12">
    <source>
        <dbReference type="EMBL" id="EEP79531.1"/>
    </source>
</evidence>
<comment type="pathway">
    <text evidence="2 11">Glycolipid biosynthesis; glycosylphosphatidylinositol-anchor biosynthesis.</text>
</comment>
<keyword evidence="9 11" id="KW-0472">Membrane</keyword>
<organism evidence="12 13">
    <name type="scientific">Uncinocarpus reesii (strain UAMH 1704)</name>
    <dbReference type="NCBI Taxonomy" id="336963"/>
    <lineage>
        <taxon>Eukaryota</taxon>
        <taxon>Fungi</taxon>
        <taxon>Dikarya</taxon>
        <taxon>Ascomycota</taxon>
        <taxon>Pezizomycotina</taxon>
        <taxon>Eurotiomycetes</taxon>
        <taxon>Eurotiomycetidae</taxon>
        <taxon>Onygenales</taxon>
        <taxon>Onygenaceae</taxon>
        <taxon>Uncinocarpus</taxon>
    </lineage>
</organism>
<dbReference type="HOGENOM" id="CLU_030047_0_0_1"/>
<dbReference type="VEuPathDB" id="FungiDB:UREG_04377"/>
<evidence type="ECO:0000256" key="2">
    <source>
        <dbReference type="ARBA" id="ARBA00004687"/>
    </source>
</evidence>
<dbReference type="UniPathway" id="UPA00196"/>
<dbReference type="PANTHER" id="PTHR28533">
    <property type="entry name" value="PROTEIN PBN1"/>
    <property type="match status" value="1"/>
</dbReference>
<dbReference type="GO" id="GO:1990529">
    <property type="term" value="C:glycosylphosphatidylinositol-mannosyltransferase I complex"/>
    <property type="evidence" value="ECO:0007669"/>
    <property type="project" value="TreeGrafter"/>
</dbReference>
<keyword evidence="13" id="KW-1185">Reference proteome</keyword>
<evidence type="ECO:0000256" key="3">
    <source>
        <dbReference type="ARBA" id="ARBA00010345"/>
    </source>
</evidence>
<dbReference type="GO" id="GO:0006506">
    <property type="term" value="P:GPI anchor biosynthetic process"/>
    <property type="evidence" value="ECO:0007669"/>
    <property type="project" value="UniProtKB-UniPathway"/>
</dbReference>
<dbReference type="AlphaFoldDB" id="C4JNQ7"/>
<keyword evidence="5 11" id="KW-0337">GPI-anchor biosynthesis</keyword>
<sequence>MKRRVTFIHDAEGEFDPKRAHLTSDSLSIQLLDAARQERLTFGFQELPNEKAFGQDVNCTVPEISFTSSGDILKSGALPSLQFHQLLPSLEQFATYIREAICPKQDIICLNGAALIRSADTLDIDYDRVQNSFVVTAYWSKATGKDGWKDTIYHERSSEDKTDIGILATQQDLEPDEVRIGGFLAMVGRDEELNEYQLSTADSLFLESHNIRGLRHIAGEADLEAPDWIIQRWGSQLLVELATTNPEEINVDTKNHEDWKSTIPLHLRYLHPSSSGYRNISMPWPIVFWACTYQDQGKMGYNPFDRANLSWDDLFAPKTLFYQFHPSPEPRGEKLIETIQVPALKMNKDTDFIANQAIEFGTIAVVLLGFLWVSWKLGFVARSTGVQSNQNQTTRVAGSKKTQ</sequence>
<evidence type="ECO:0000256" key="10">
    <source>
        <dbReference type="ARBA" id="ARBA00023180"/>
    </source>
</evidence>
<keyword evidence="10" id="KW-0325">Glycoprotein</keyword>
<accession>C4JNQ7</accession>
<dbReference type="KEGG" id="ure:UREG_04377"/>
<keyword evidence="6 11" id="KW-0812">Transmembrane</keyword>
<evidence type="ECO:0000313" key="13">
    <source>
        <dbReference type="Proteomes" id="UP000002058"/>
    </source>
</evidence>
<name>C4JNQ7_UNCRE</name>
<comment type="similarity">
    <text evidence="3 11">Belongs to the PIGX family.</text>
</comment>
<dbReference type="OMA" id="CHNRIAS"/>
<evidence type="ECO:0000256" key="1">
    <source>
        <dbReference type="ARBA" id="ARBA00004643"/>
    </source>
</evidence>
<dbReference type="GO" id="GO:0005789">
    <property type="term" value="C:endoplasmic reticulum membrane"/>
    <property type="evidence" value="ECO:0007669"/>
    <property type="project" value="UniProtKB-SubCell"/>
</dbReference>